<keyword evidence="3" id="KW-1185">Reference proteome</keyword>
<evidence type="ECO:0000256" key="1">
    <source>
        <dbReference type="SAM" id="Phobius"/>
    </source>
</evidence>
<keyword evidence="1" id="KW-0812">Transmembrane</keyword>
<comment type="caution">
    <text evidence="2">The sequence shown here is derived from an EMBL/GenBank/DDBJ whole genome shotgun (WGS) entry which is preliminary data.</text>
</comment>
<feature type="transmembrane region" description="Helical" evidence="1">
    <location>
        <begin position="6"/>
        <end position="25"/>
    </location>
</feature>
<protein>
    <recommendedName>
        <fullName evidence="4">Secreted protein</fullName>
    </recommendedName>
</protein>
<gene>
    <name evidence="2" type="ORF">IRY30_05415</name>
</gene>
<name>A0ABR9ZJA7_9CORY</name>
<reference evidence="2 3" key="1">
    <citation type="submission" date="2020-10" db="EMBL/GenBank/DDBJ databases">
        <title>Novel species in genus Corynebacterium.</title>
        <authorList>
            <person name="Zhang G."/>
        </authorList>
    </citation>
    <scope>NUCLEOTIDE SEQUENCE [LARGE SCALE GENOMIC DNA]</scope>
    <source>
        <strain evidence="2 3">DSM 45110</strain>
    </source>
</reference>
<dbReference type="EMBL" id="JADKMY010000001">
    <property type="protein sequence ID" value="MBF4553517.1"/>
    <property type="molecule type" value="Genomic_DNA"/>
</dbReference>
<proteinExistence type="predicted"/>
<evidence type="ECO:0008006" key="4">
    <source>
        <dbReference type="Google" id="ProtNLM"/>
    </source>
</evidence>
<evidence type="ECO:0000313" key="2">
    <source>
        <dbReference type="EMBL" id="MBF4553517.1"/>
    </source>
</evidence>
<dbReference type="Proteomes" id="UP000635902">
    <property type="component" value="Unassembled WGS sequence"/>
</dbReference>
<evidence type="ECO:0000313" key="3">
    <source>
        <dbReference type="Proteomes" id="UP000635902"/>
    </source>
</evidence>
<accession>A0ABR9ZJA7</accession>
<sequence length="161" mass="17715">MISIPMWVVITAIVVLLLVVLIFWASGMANRLNRLHIRTDSARLALEGALAARGQVIKALCPEMAPDVAAVDNVLLKATDMGHRTDAENHILSQLPREIMNNPVYVEASTRVDLAARFYNDAVADTRSLRSRREVQALRLAGSAPLPEYYEALSTQLPPAE</sequence>
<keyword evidence="1" id="KW-0472">Membrane</keyword>
<dbReference type="RefSeq" id="WP_194556309.1">
    <property type="nucleotide sequence ID" value="NZ_JADKMY010000001.1"/>
</dbReference>
<keyword evidence="1" id="KW-1133">Transmembrane helix</keyword>
<organism evidence="2 3">
    <name type="scientific">Corynebacterium suicordis DSM 45110</name>
    <dbReference type="NCBI Taxonomy" id="1121369"/>
    <lineage>
        <taxon>Bacteria</taxon>
        <taxon>Bacillati</taxon>
        <taxon>Actinomycetota</taxon>
        <taxon>Actinomycetes</taxon>
        <taxon>Mycobacteriales</taxon>
        <taxon>Corynebacteriaceae</taxon>
        <taxon>Corynebacterium</taxon>
    </lineage>
</organism>